<proteinExistence type="predicted"/>
<evidence type="ECO:0000313" key="1">
    <source>
        <dbReference type="EMBL" id="CUK11241.1"/>
    </source>
</evidence>
<dbReference type="AlphaFoldDB" id="A0A0P1IM34"/>
<evidence type="ECO:0008006" key="3">
    <source>
        <dbReference type="Google" id="ProtNLM"/>
    </source>
</evidence>
<dbReference type="GeneID" id="83882529"/>
<dbReference type="EMBL" id="CYTW01000005">
    <property type="protein sequence ID" value="CUK11241.1"/>
    <property type="molecule type" value="Genomic_DNA"/>
</dbReference>
<evidence type="ECO:0000313" key="2">
    <source>
        <dbReference type="Proteomes" id="UP000051870"/>
    </source>
</evidence>
<accession>A0A0P1IM34</accession>
<dbReference type="RefSeq" id="WP_058312720.1">
    <property type="nucleotide sequence ID" value="NZ_CYTW01000005.1"/>
</dbReference>
<keyword evidence="2" id="KW-1185">Reference proteome</keyword>
<name>A0A0P1IM34_9RHOB</name>
<dbReference type="Proteomes" id="UP000051870">
    <property type="component" value="Unassembled WGS sequence"/>
</dbReference>
<reference evidence="2" key="1">
    <citation type="submission" date="2015-09" db="EMBL/GenBank/DDBJ databases">
        <authorList>
            <person name="Rodrigo-Torres Lidia"/>
            <person name="Arahal R.David."/>
        </authorList>
    </citation>
    <scope>NUCLEOTIDE SEQUENCE [LARGE SCALE GENOMIC DNA]</scope>
    <source>
        <strain evidence="2">CECT 7735</strain>
    </source>
</reference>
<dbReference type="Pfam" id="PF12525">
    <property type="entry name" value="DUF3726"/>
    <property type="match status" value="1"/>
</dbReference>
<gene>
    <name evidence="1" type="ORF">PH7735_03552</name>
</gene>
<organism evidence="1 2">
    <name type="scientific">Shimia thalassica</name>
    <dbReference type="NCBI Taxonomy" id="1715693"/>
    <lineage>
        <taxon>Bacteria</taxon>
        <taxon>Pseudomonadati</taxon>
        <taxon>Pseudomonadota</taxon>
        <taxon>Alphaproteobacteria</taxon>
        <taxon>Rhodobacterales</taxon>
        <taxon>Roseobacteraceae</taxon>
    </lineage>
</organism>
<sequence length="190" mass="19690">MSFSLNEVEAMAKRAARGAGHTWGQAEEASKATRWLCAQGVDGVSVLAEVLKHGPSQGCPLGLGVALSDEAAALVEGPKQLGRVRQPEMVLPFAAMAARQLGKVVQLSCDTAKATTDGCALLVTGTLPDDVENLTISVVTADLHGATHATRAIPSTEAWSFLSELAHLTYAPATEESRRLGAGAGLSDND</sequence>
<dbReference type="InterPro" id="IPR022201">
    <property type="entry name" value="DUF3726"/>
</dbReference>
<dbReference type="STRING" id="1715693.PH7735_03552"/>
<protein>
    <recommendedName>
        <fullName evidence="3">DUF3726 domain-containing protein</fullName>
    </recommendedName>
</protein>